<evidence type="ECO:0000256" key="2">
    <source>
        <dbReference type="ARBA" id="ARBA00022980"/>
    </source>
</evidence>
<evidence type="ECO:0000313" key="6">
    <source>
        <dbReference type="Proteomes" id="UP000291116"/>
    </source>
</evidence>
<dbReference type="EMBL" id="CAACVS010000184">
    <property type="protein sequence ID" value="VEU38754.1"/>
    <property type="molecule type" value="Genomic_DNA"/>
</dbReference>
<evidence type="ECO:0000256" key="4">
    <source>
        <dbReference type="SAM" id="MobiDB-lite"/>
    </source>
</evidence>
<evidence type="ECO:0000256" key="3">
    <source>
        <dbReference type="ARBA" id="ARBA00023274"/>
    </source>
</evidence>
<dbReference type="GO" id="GO:0003735">
    <property type="term" value="F:structural constituent of ribosome"/>
    <property type="evidence" value="ECO:0007669"/>
    <property type="project" value="InterPro"/>
</dbReference>
<protein>
    <recommendedName>
        <fullName evidence="7">50S ribosomal protein L35</fullName>
    </recommendedName>
</protein>
<dbReference type="GO" id="GO:0006412">
    <property type="term" value="P:translation"/>
    <property type="evidence" value="ECO:0007669"/>
    <property type="project" value="InterPro"/>
</dbReference>
<dbReference type="InterPro" id="IPR001706">
    <property type="entry name" value="Ribosomal_bL35"/>
</dbReference>
<accession>A0A448Z9R7</accession>
<dbReference type="InterPro" id="IPR021137">
    <property type="entry name" value="Ribosomal_bL35-like"/>
</dbReference>
<dbReference type="PANTHER" id="PTHR33343">
    <property type="entry name" value="54S RIBOSOMAL PROTEIN BL35M"/>
    <property type="match status" value="1"/>
</dbReference>
<feature type="region of interest" description="Disordered" evidence="4">
    <location>
        <begin position="22"/>
        <end position="41"/>
    </location>
</feature>
<keyword evidence="2" id="KW-0689">Ribosomal protein</keyword>
<sequence length="136" mass="14676">MSLLWNWGAKSLLRRSPAPLAAGRGLSRSMRSGPGPAAAPVRGASLSLAASPAPSPAPWYHLLTPLRYKSGMKTHSGAKKRFRVRGSGSIKRPKSGKSHNTGYLKRQRANRLGHSTGIEGKKIEQRVRKLLGVFNA</sequence>
<keyword evidence="6" id="KW-1185">Reference proteome</keyword>
<organism evidence="5 6">
    <name type="scientific">Pseudo-nitzschia multistriata</name>
    <dbReference type="NCBI Taxonomy" id="183589"/>
    <lineage>
        <taxon>Eukaryota</taxon>
        <taxon>Sar</taxon>
        <taxon>Stramenopiles</taxon>
        <taxon>Ochrophyta</taxon>
        <taxon>Bacillariophyta</taxon>
        <taxon>Bacillariophyceae</taxon>
        <taxon>Bacillariophycidae</taxon>
        <taxon>Bacillariales</taxon>
        <taxon>Bacillariaceae</taxon>
        <taxon>Pseudo-nitzschia</taxon>
    </lineage>
</organism>
<feature type="region of interest" description="Disordered" evidence="4">
    <location>
        <begin position="72"/>
        <end position="102"/>
    </location>
</feature>
<evidence type="ECO:0000313" key="5">
    <source>
        <dbReference type="EMBL" id="VEU38754.1"/>
    </source>
</evidence>
<dbReference type="Pfam" id="PF01632">
    <property type="entry name" value="Ribosomal_L35p"/>
    <property type="match status" value="1"/>
</dbReference>
<dbReference type="Proteomes" id="UP000291116">
    <property type="component" value="Unassembled WGS sequence"/>
</dbReference>
<dbReference type="PROSITE" id="PS00936">
    <property type="entry name" value="RIBOSOMAL_L35"/>
    <property type="match status" value="1"/>
</dbReference>
<feature type="compositionally biased region" description="Basic residues" evidence="4">
    <location>
        <begin position="72"/>
        <end position="84"/>
    </location>
</feature>
<dbReference type="InterPro" id="IPR018265">
    <property type="entry name" value="Ribosomal_bL35_CS"/>
</dbReference>
<proteinExistence type="inferred from homology"/>
<dbReference type="SUPFAM" id="SSF143034">
    <property type="entry name" value="L35p-like"/>
    <property type="match status" value="1"/>
</dbReference>
<dbReference type="AlphaFoldDB" id="A0A448Z9R7"/>
<evidence type="ECO:0000256" key="1">
    <source>
        <dbReference type="ARBA" id="ARBA00006598"/>
    </source>
</evidence>
<dbReference type="OrthoDB" id="44912at2759"/>
<name>A0A448Z9R7_9STRA</name>
<dbReference type="InterPro" id="IPR037229">
    <property type="entry name" value="Ribosomal_bL35_sf"/>
</dbReference>
<reference evidence="5 6" key="1">
    <citation type="submission" date="2019-01" db="EMBL/GenBank/DDBJ databases">
        <authorList>
            <person name="Ferrante I. M."/>
        </authorList>
    </citation>
    <scope>NUCLEOTIDE SEQUENCE [LARGE SCALE GENOMIC DNA]</scope>
    <source>
        <strain evidence="5 6">B856</strain>
    </source>
</reference>
<comment type="similarity">
    <text evidence="1">Belongs to the bacterial ribosomal protein bL35 family.</text>
</comment>
<dbReference type="GO" id="GO:0015934">
    <property type="term" value="C:large ribosomal subunit"/>
    <property type="evidence" value="ECO:0007669"/>
    <property type="project" value="TreeGrafter"/>
</dbReference>
<keyword evidence="3" id="KW-0687">Ribonucleoprotein</keyword>
<dbReference type="PANTHER" id="PTHR33343:SF1">
    <property type="entry name" value="LARGE RIBOSOMAL SUBUNIT PROTEIN BL35M"/>
    <property type="match status" value="1"/>
</dbReference>
<gene>
    <name evidence="5" type="ORF">PSNMU_V1.4_AUG-EV-PASAV3_0055860</name>
</gene>
<evidence type="ECO:0008006" key="7">
    <source>
        <dbReference type="Google" id="ProtNLM"/>
    </source>
</evidence>
<dbReference type="Gene3D" id="4.10.410.60">
    <property type="match status" value="1"/>
</dbReference>